<evidence type="ECO:0000256" key="1">
    <source>
        <dbReference type="SAM" id="Phobius"/>
    </source>
</evidence>
<proteinExistence type="predicted"/>
<keyword evidence="1" id="KW-0472">Membrane</keyword>
<keyword evidence="1" id="KW-1133">Transmembrane helix</keyword>
<accession>A0A6C0J6A8</accession>
<feature type="transmembrane region" description="Helical" evidence="1">
    <location>
        <begin position="45"/>
        <end position="65"/>
    </location>
</feature>
<organism evidence="2">
    <name type="scientific">viral metagenome</name>
    <dbReference type="NCBI Taxonomy" id="1070528"/>
    <lineage>
        <taxon>unclassified sequences</taxon>
        <taxon>metagenomes</taxon>
        <taxon>organismal metagenomes</taxon>
    </lineage>
</organism>
<reference evidence="2" key="1">
    <citation type="journal article" date="2020" name="Nature">
        <title>Giant virus diversity and host interactions through global metagenomics.</title>
        <authorList>
            <person name="Schulz F."/>
            <person name="Roux S."/>
            <person name="Paez-Espino D."/>
            <person name="Jungbluth S."/>
            <person name="Walsh D.A."/>
            <person name="Denef V.J."/>
            <person name="McMahon K.D."/>
            <person name="Konstantinidis K.T."/>
            <person name="Eloe-Fadrosh E.A."/>
            <person name="Kyrpides N.C."/>
            <person name="Woyke T."/>
        </authorList>
    </citation>
    <scope>NUCLEOTIDE SEQUENCE</scope>
    <source>
        <strain evidence="2">GVMAG-M-3300025699-48</strain>
    </source>
</reference>
<evidence type="ECO:0000313" key="2">
    <source>
        <dbReference type="EMBL" id="QHT99487.1"/>
    </source>
</evidence>
<keyword evidence="1" id="KW-0812">Transmembrane</keyword>
<feature type="transmembrane region" description="Helical" evidence="1">
    <location>
        <begin position="160"/>
        <end position="177"/>
    </location>
</feature>
<feature type="transmembrane region" description="Helical" evidence="1">
    <location>
        <begin position="89"/>
        <end position="107"/>
    </location>
</feature>
<sequence>MSSKDETEPVIEKTTDVVAVDEKGCFDSLKETVGDQDFKQKMGMYISFITEFYRALMGSFLVLFVPQKCGDHICAMSDNISTGDNLKDSAFSFNIIVFVLFLHMYFAEIRRETKMIDYLHINPELPRDNDAVGEALVRLPQEKRECIWFWDKYYARSGKLAMVGYLVNMVLSGLVIFDNYLDDKTLTVFITNGLFMALKLNDTQTTTNTDKNIFLSAYLTRRIQYNDVDPDKMIDADKVIELVDNEETDGLKTDNQV</sequence>
<name>A0A6C0J6A8_9ZZZZ</name>
<dbReference type="EMBL" id="MN740308">
    <property type="protein sequence ID" value="QHT99487.1"/>
    <property type="molecule type" value="Genomic_DNA"/>
</dbReference>
<dbReference type="AlphaFoldDB" id="A0A6C0J6A8"/>
<protein>
    <submittedName>
        <fullName evidence="2">Uncharacterized protein</fullName>
    </submittedName>
</protein>